<dbReference type="Pfam" id="PF02119">
    <property type="entry name" value="FlgI"/>
    <property type="match status" value="1"/>
</dbReference>
<evidence type="ECO:0000313" key="6">
    <source>
        <dbReference type="EMBL" id="ACL09460.1"/>
    </source>
</evidence>
<keyword evidence="3" id="KW-0732">Signal</keyword>
<keyword evidence="4 5" id="KW-0975">Bacterial flagellum</keyword>
<dbReference type="GO" id="GO:0009428">
    <property type="term" value="C:bacterial-type flagellum basal body, distal rod, P ring"/>
    <property type="evidence" value="ECO:0007669"/>
    <property type="project" value="InterPro"/>
</dbReference>
<evidence type="ECO:0000256" key="1">
    <source>
        <dbReference type="ARBA" id="ARBA00002591"/>
    </source>
</evidence>
<dbReference type="PANTHER" id="PTHR30381:SF0">
    <property type="entry name" value="FLAGELLAR P-RING PROTEIN"/>
    <property type="match status" value="1"/>
</dbReference>
<dbReference type="HAMAP" id="MF_00416">
    <property type="entry name" value="FlgI"/>
    <property type="match status" value="1"/>
</dbReference>
<dbReference type="InterPro" id="IPR001782">
    <property type="entry name" value="Flag_FlgI"/>
</dbReference>
<comment type="subunit">
    <text evidence="5">The basal body constitutes a major portion of the flagellar organelle and consists of four rings (L,P,S, and M) mounted on a central rod.</text>
</comment>
<dbReference type="NCBIfam" id="NF003676">
    <property type="entry name" value="PRK05303.1"/>
    <property type="match status" value="1"/>
</dbReference>
<dbReference type="GO" id="GO:0005198">
    <property type="term" value="F:structural molecule activity"/>
    <property type="evidence" value="ECO:0007669"/>
    <property type="project" value="InterPro"/>
</dbReference>
<keyword evidence="6" id="KW-0282">Flagellum</keyword>
<comment type="function">
    <text evidence="1 5">Assembles around the rod to form the L-ring and probably protects the motor/basal body from shearing forces during rotation.</text>
</comment>
<dbReference type="HOGENOM" id="CLU_045235_1_0_7"/>
<dbReference type="KEGG" id="dvm:DvMF_2521"/>
<name>B8DQY2_NITV9</name>
<accession>B8DQY2</accession>
<dbReference type="eggNOG" id="COG1706">
    <property type="taxonomic scope" value="Bacteria"/>
</dbReference>
<dbReference type="GO" id="GO:0030288">
    <property type="term" value="C:outer membrane-bounded periplasmic space"/>
    <property type="evidence" value="ECO:0007669"/>
    <property type="project" value="InterPro"/>
</dbReference>
<keyword evidence="6" id="KW-0969">Cilium</keyword>
<dbReference type="OrthoDB" id="9786431at2"/>
<dbReference type="GO" id="GO:0071973">
    <property type="term" value="P:bacterial-type flagellum-dependent cell motility"/>
    <property type="evidence" value="ECO:0007669"/>
    <property type="project" value="InterPro"/>
</dbReference>
<keyword evidence="6" id="KW-0966">Cell projection</keyword>
<comment type="similarity">
    <text evidence="5">Belongs to the FlgI family.</text>
</comment>
<evidence type="ECO:0000256" key="3">
    <source>
        <dbReference type="ARBA" id="ARBA00022729"/>
    </source>
</evidence>
<protein>
    <recommendedName>
        <fullName evidence="5">Flagellar P-ring protein</fullName>
    </recommendedName>
    <alternativeName>
        <fullName evidence="5">Basal body P-ring protein</fullName>
    </alternativeName>
</protein>
<dbReference type="STRING" id="883.DvMF_2521"/>
<organism evidence="6">
    <name type="scientific">Nitratidesulfovibrio vulgaris (strain DSM 19637 / Miyazaki F)</name>
    <name type="common">Desulfovibrio vulgaris</name>
    <dbReference type="NCBI Taxonomy" id="883"/>
    <lineage>
        <taxon>Bacteria</taxon>
        <taxon>Pseudomonadati</taxon>
        <taxon>Thermodesulfobacteriota</taxon>
        <taxon>Desulfovibrionia</taxon>
        <taxon>Desulfovibrionales</taxon>
        <taxon>Desulfovibrionaceae</taxon>
        <taxon>Nitratidesulfovibrio</taxon>
    </lineage>
</organism>
<evidence type="ECO:0000256" key="2">
    <source>
        <dbReference type="ARBA" id="ARBA00004117"/>
    </source>
</evidence>
<sequence length="374" mass="39097">MSPSLRSLTARLLVVPLLAALWLLALPGGAGAVRIKDIASFGGVRDNQLVGYGLVVGLGGTGDKKDSTFTMSSMVNMLERMGVAVDPAKMKPKNVAAVMVTTRMPVSAKPGTRLDVTVSSMGDATSLQGGVLLITPLKGVDGKVYSLAQGPLALGGFSVEGQAARAQKNVTTVGTIPGGAIVERGIPFQFNSQDTLTLHMSSADFSTTMQVVERLNRVMGGSYAKAQDASTVALDVPPAYRGNLVPLMASIENIEVTPDSPAKVVVDEKTGTVVLGRDVRISRVAVAHGSLQVTVQEGMDVSQPGPFSQGQTVATPRTDINVREENRRLMLMEGATLQELVDGLNAIGATPRDLVSILRAMKTAGALHADLEVI</sequence>
<dbReference type="AlphaFoldDB" id="B8DQY2"/>
<reference evidence="6" key="1">
    <citation type="submission" date="2008-10" db="EMBL/GenBank/DDBJ databases">
        <title>Complete sequence of Desulfovibrio vulgaris str. 'Miyazaki F'.</title>
        <authorList>
            <person name="Lucas S."/>
            <person name="Copeland A."/>
            <person name="Lapidus A."/>
            <person name="Glavina del Rio T."/>
            <person name="Dalin E."/>
            <person name="Tice H."/>
            <person name="Bruce D."/>
            <person name="Goodwin L."/>
            <person name="Pitluck S."/>
            <person name="Sims D."/>
            <person name="Brettin T."/>
            <person name="Detter J.C."/>
            <person name="Han C."/>
            <person name="Larimer F."/>
            <person name="Land M."/>
            <person name="Hauser L."/>
            <person name="Kyrpides N."/>
            <person name="Mikhailova N."/>
            <person name="Hazen T.C."/>
            <person name="Richardson P."/>
        </authorList>
    </citation>
    <scope>NUCLEOTIDE SEQUENCE</scope>
    <source>
        <strain evidence="6">Miyazaki F</strain>
    </source>
</reference>
<gene>
    <name evidence="5" type="primary">flgI</name>
    <name evidence="6" type="ordered locus">DvMF_2521</name>
</gene>
<dbReference type="PRINTS" id="PR01010">
    <property type="entry name" value="FLGPRINGFLGI"/>
</dbReference>
<proteinExistence type="inferred from homology"/>
<evidence type="ECO:0000256" key="4">
    <source>
        <dbReference type="ARBA" id="ARBA00023143"/>
    </source>
</evidence>
<dbReference type="PANTHER" id="PTHR30381">
    <property type="entry name" value="FLAGELLAR P-RING PERIPLASMIC PROTEIN FLGI"/>
    <property type="match status" value="1"/>
</dbReference>
<comment type="subcellular location">
    <subcellularLocation>
        <location evidence="2 5">Bacterial flagellum basal body</location>
    </subcellularLocation>
</comment>
<dbReference type="EMBL" id="CP001197">
    <property type="protein sequence ID" value="ACL09460.1"/>
    <property type="molecule type" value="Genomic_DNA"/>
</dbReference>
<evidence type="ECO:0000256" key="5">
    <source>
        <dbReference type="HAMAP-Rule" id="MF_00416"/>
    </source>
</evidence>